<feature type="transmembrane region" description="Helical" evidence="2">
    <location>
        <begin position="41"/>
        <end position="62"/>
    </location>
</feature>
<keyword evidence="2" id="KW-0472">Membrane</keyword>
<accession>A0A2U2MQD0</accession>
<keyword evidence="2" id="KW-0812">Transmembrane</keyword>
<feature type="transmembrane region" description="Helical" evidence="2">
    <location>
        <begin position="12"/>
        <end position="35"/>
    </location>
</feature>
<evidence type="ECO:0000256" key="1">
    <source>
        <dbReference type="SAM" id="MobiDB-lite"/>
    </source>
</evidence>
<protein>
    <submittedName>
        <fullName evidence="3">Uncharacterized protein</fullName>
    </submittedName>
</protein>
<reference evidence="3 4" key="1">
    <citation type="journal article" date="2018" name="Int. J. Syst. Evol. Microbiol.">
        <title>Bifidobacterium catulorum sp. nov., a novel taxon from the faeces of the baby common marmoset (Callithrix jacchus).</title>
        <authorList>
            <person name="Modesto M."/>
            <person name="Michelini S."/>
            <person name="Oki K."/>
            <person name="Biavati B."/>
            <person name="Watanabe K."/>
            <person name="Mattarelli P."/>
        </authorList>
    </citation>
    <scope>NUCLEOTIDE SEQUENCE [LARGE SCALE GENOMIC DNA]</scope>
    <source>
        <strain evidence="3 4">MRM 8.19</strain>
    </source>
</reference>
<evidence type="ECO:0000256" key="2">
    <source>
        <dbReference type="SAM" id="Phobius"/>
    </source>
</evidence>
<comment type="caution">
    <text evidence="3">The sequence shown here is derived from an EMBL/GenBank/DDBJ whole genome shotgun (WGS) entry which is preliminary data.</text>
</comment>
<keyword evidence="2" id="KW-1133">Transmembrane helix</keyword>
<dbReference type="Proteomes" id="UP000245753">
    <property type="component" value="Unassembled WGS sequence"/>
</dbReference>
<evidence type="ECO:0000313" key="3">
    <source>
        <dbReference type="EMBL" id="PWG59075.1"/>
    </source>
</evidence>
<proteinExistence type="predicted"/>
<evidence type="ECO:0000313" key="4">
    <source>
        <dbReference type="Proteomes" id="UP000245753"/>
    </source>
</evidence>
<dbReference type="RefSeq" id="WP_109138040.1">
    <property type="nucleotide sequence ID" value="NZ_QFFN01000041.1"/>
</dbReference>
<keyword evidence="4" id="KW-1185">Reference proteome</keyword>
<feature type="transmembrane region" description="Helical" evidence="2">
    <location>
        <begin position="358"/>
        <end position="377"/>
    </location>
</feature>
<organism evidence="3 4">
    <name type="scientific">Bifidobacterium catulorum</name>
    <dbReference type="NCBI Taxonomy" id="1630173"/>
    <lineage>
        <taxon>Bacteria</taxon>
        <taxon>Bacillati</taxon>
        <taxon>Actinomycetota</taxon>
        <taxon>Actinomycetes</taxon>
        <taxon>Bifidobacteriales</taxon>
        <taxon>Bifidobacteriaceae</taxon>
        <taxon>Bifidobacterium</taxon>
    </lineage>
</organism>
<dbReference type="AlphaFoldDB" id="A0A2U2MQD0"/>
<feature type="region of interest" description="Disordered" evidence="1">
    <location>
        <begin position="227"/>
        <end position="251"/>
    </location>
</feature>
<feature type="transmembrane region" description="Helical" evidence="2">
    <location>
        <begin position="306"/>
        <end position="327"/>
    </location>
</feature>
<feature type="transmembrane region" description="Helical" evidence="2">
    <location>
        <begin position="280"/>
        <end position="300"/>
    </location>
</feature>
<sequence length="469" mass="51880">MRRLRNRIIRRGVIAALMLIVAVPSLSSMIAKIILGAMPSVFEIAGLFVTVAVMGLCAASIMRNVRRMRTGPRTARGIVWLYRIEHSTDSDGGDTTRETYQFRMDDGVTLSFLSSDLPAGAGRDVRTRTPGTHIILRWFEGTDIIETIMFDPAYPPTRPEDAFVERVDKDRYDYTVTHRLPTDWEREERAAAVRGTKTNATPTPTTAKRTMADRAEPAVRFHIDAAADRPDADDADAGSPTAGSASGPAVRSEVSRQVEFTAAQEDAKARYRVFDRPTKTVVTLLIVIAIVKTYTAPPFGREHMLLAIWPFLALLALAAWLLGHAVAQRVMMGRSVAFRRVTADTRSALLRGNLMRHLVPMVLCLAIGLTGTLWTLGTIRRGPVTEPVTLSAIDHRTGSDDGSDSREYTDFTFVDDSGNVIRIRVNKDDERHILDETGDRTGRRLILTYWEAGGGRSVFDSARPDPSAE</sequence>
<name>A0A2U2MQD0_9BIFI</name>
<gene>
    <name evidence="3" type="ORF">DF200_09545</name>
</gene>
<feature type="compositionally biased region" description="Low complexity" evidence="1">
    <location>
        <begin position="237"/>
        <end position="249"/>
    </location>
</feature>
<dbReference type="EMBL" id="QFFN01000041">
    <property type="protein sequence ID" value="PWG59075.1"/>
    <property type="molecule type" value="Genomic_DNA"/>
</dbReference>